<evidence type="ECO:0000313" key="4">
    <source>
        <dbReference type="EMBL" id="CAL1412312.1"/>
    </source>
</evidence>
<evidence type="ECO:0000256" key="1">
    <source>
        <dbReference type="ARBA" id="ARBA00022729"/>
    </source>
</evidence>
<evidence type="ECO:0000256" key="2">
    <source>
        <dbReference type="ARBA" id="ARBA00022737"/>
    </source>
</evidence>
<feature type="domain" description="Gnk2-homologous" evidence="3">
    <location>
        <begin position="2"/>
        <end position="102"/>
    </location>
</feature>
<name>A0AAV2GPX7_9ROSI</name>
<organism evidence="4 5">
    <name type="scientific">Linum trigynum</name>
    <dbReference type="NCBI Taxonomy" id="586398"/>
    <lineage>
        <taxon>Eukaryota</taxon>
        <taxon>Viridiplantae</taxon>
        <taxon>Streptophyta</taxon>
        <taxon>Embryophyta</taxon>
        <taxon>Tracheophyta</taxon>
        <taxon>Spermatophyta</taxon>
        <taxon>Magnoliopsida</taxon>
        <taxon>eudicotyledons</taxon>
        <taxon>Gunneridae</taxon>
        <taxon>Pentapetalae</taxon>
        <taxon>rosids</taxon>
        <taxon>fabids</taxon>
        <taxon>Malpighiales</taxon>
        <taxon>Linaceae</taxon>
        <taxon>Linum</taxon>
    </lineage>
</organism>
<dbReference type="InterPro" id="IPR002902">
    <property type="entry name" value="GNK2"/>
</dbReference>
<dbReference type="Gene3D" id="3.30.430.20">
    <property type="entry name" value="Gnk2 domain, C-X8-C-X2-C motif"/>
    <property type="match status" value="1"/>
</dbReference>
<reference evidence="4 5" key="1">
    <citation type="submission" date="2024-04" db="EMBL/GenBank/DDBJ databases">
        <authorList>
            <person name="Fracassetti M."/>
        </authorList>
    </citation>
    <scope>NUCLEOTIDE SEQUENCE [LARGE SCALE GENOMIC DNA]</scope>
</reference>
<dbReference type="PROSITE" id="PS51473">
    <property type="entry name" value="GNK2"/>
    <property type="match status" value="1"/>
</dbReference>
<evidence type="ECO:0000313" key="5">
    <source>
        <dbReference type="Proteomes" id="UP001497516"/>
    </source>
</evidence>
<dbReference type="InterPro" id="IPR038408">
    <property type="entry name" value="GNK2_sf"/>
</dbReference>
<sequence>MPLSLLLTVVVADDDPSATYCSDDNCFEQTTASGDSDIETKLQHPADKPRVYGAAFCEKSPPESCKHCLRAAKKELLHGCDHAAGAEFYSELCYLRFEIYNFLS</sequence>
<protein>
    <recommendedName>
        <fullName evidence="3">Gnk2-homologous domain-containing protein</fullName>
    </recommendedName>
</protein>
<dbReference type="EMBL" id="OZ034822">
    <property type="protein sequence ID" value="CAL1412312.1"/>
    <property type="molecule type" value="Genomic_DNA"/>
</dbReference>
<keyword evidence="2" id="KW-0677">Repeat</keyword>
<keyword evidence="5" id="KW-1185">Reference proteome</keyword>
<keyword evidence="1" id="KW-0732">Signal</keyword>
<gene>
    <name evidence="4" type="ORF">LTRI10_LOCUS51616</name>
</gene>
<accession>A0AAV2GPX7</accession>
<dbReference type="Pfam" id="PF01657">
    <property type="entry name" value="Stress-antifung"/>
    <property type="match status" value="1"/>
</dbReference>
<dbReference type="AlphaFoldDB" id="A0AAV2GPX7"/>
<proteinExistence type="predicted"/>
<evidence type="ECO:0000259" key="3">
    <source>
        <dbReference type="PROSITE" id="PS51473"/>
    </source>
</evidence>
<dbReference type="CDD" id="cd23509">
    <property type="entry name" value="Gnk2-like"/>
    <property type="match status" value="1"/>
</dbReference>
<dbReference type="Proteomes" id="UP001497516">
    <property type="component" value="Chromosome 9"/>
</dbReference>